<dbReference type="OrthoDB" id="9814887at2"/>
<dbReference type="Gene3D" id="1.25.40.10">
    <property type="entry name" value="Tetratricopeptide repeat domain"/>
    <property type="match status" value="1"/>
</dbReference>
<dbReference type="PANTHER" id="PTHR22726">
    <property type="entry name" value="METALLOENDOPEPTIDASE OMA1"/>
    <property type="match status" value="1"/>
</dbReference>
<dbReference type="CDD" id="cd07324">
    <property type="entry name" value="M48C_Oma1-like"/>
    <property type="match status" value="1"/>
</dbReference>
<dbReference type="SUPFAM" id="SSF48452">
    <property type="entry name" value="TPR-like"/>
    <property type="match status" value="1"/>
</dbReference>
<comment type="caution">
    <text evidence="8">The sequence shown here is derived from an EMBL/GenBank/DDBJ whole genome shotgun (WGS) entry which is preliminary data.</text>
</comment>
<evidence type="ECO:0000256" key="5">
    <source>
        <dbReference type="ARBA" id="ARBA00022833"/>
    </source>
</evidence>
<keyword evidence="2" id="KW-0645">Protease</keyword>
<dbReference type="InterPro" id="IPR001915">
    <property type="entry name" value="Peptidase_M48"/>
</dbReference>
<dbReference type="InterPro" id="IPR011990">
    <property type="entry name" value="TPR-like_helical_dom_sf"/>
</dbReference>
<evidence type="ECO:0000256" key="1">
    <source>
        <dbReference type="ARBA" id="ARBA00001947"/>
    </source>
</evidence>
<evidence type="ECO:0000256" key="2">
    <source>
        <dbReference type="ARBA" id="ARBA00022670"/>
    </source>
</evidence>
<sequence length="477" mass="52046">MVAPARPSEASSSKAGRFGRIAIAVSVTASLLLQPGLAAAQEGETLIRDTEIEEIIHHDADPILTAAGINPKDVSILLIGSKELNAFAAPRVMGVNTGLIMQTKNPNELQGVIAHEVGHLAAGHSARSGEMTRAGMRPFLLTMGLGVLAALAGAGDAAAGLVGSAQYFGALGAIGYSREQEGRADQAGATLLEKAGLSGRGLAEFFNNFRYQEVFSEYRRYKYFIDHPLSSDRIDSLESRVKALPHYSEVDSPAALAEHEIMKAKLEGFIEPQVAIVKYGEKDPSYTARYARAIAYYQMKEPDKALKLIDALIQDQPNNPYLWELKGQILFEYGRTKEAEAPQRKSVELKPEAPLLRVNLGQTLVALDDKAKVDEGISELKKALTQEGDNAVAWRLLAEAYDKQGQDGLARLATAEYNYNVGDLREARVFAMRAREKLDRNSPEWRRATDIVLVSKPSKDDLQDLAKEGSIARSQTR</sequence>
<dbReference type="EMBL" id="QFYQ01000001">
    <property type="protein sequence ID" value="RAK55480.1"/>
    <property type="molecule type" value="Genomic_DNA"/>
</dbReference>
<reference evidence="9" key="1">
    <citation type="submission" date="2018-05" db="EMBL/GenBank/DDBJ databases">
        <authorList>
            <person name="Li X."/>
        </authorList>
    </citation>
    <scope>NUCLEOTIDE SEQUENCE [LARGE SCALE GENOMIC DNA]</scope>
    <source>
        <strain evidence="9">LX32</strain>
    </source>
</reference>
<evidence type="ECO:0000256" key="3">
    <source>
        <dbReference type="ARBA" id="ARBA00022723"/>
    </source>
</evidence>
<evidence type="ECO:0000259" key="7">
    <source>
        <dbReference type="Pfam" id="PF01435"/>
    </source>
</evidence>
<accession>A0A328AKW9</accession>
<keyword evidence="3" id="KW-0479">Metal-binding</keyword>
<dbReference type="AlphaFoldDB" id="A0A328AKW9"/>
<keyword evidence="6" id="KW-0482">Metalloprotease</keyword>
<dbReference type="InterPro" id="IPR051156">
    <property type="entry name" value="Mito/Outer_Membr_Metalloprot"/>
</dbReference>
<organism evidence="8 9">
    <name type="scientific">Phenylobacterium soli</name>
    <dbReference type="NCBI Taxonomy" id="2170551"/>
    <lineage>
        <taxon>Bacteria</taxon>
        <taxon>Pseudomonadati</taxon>
        <taxon>Pseudomonadota</taxon>
        <taxon>Alphaproteobacteria</taxon>
        <taxon>Caulobacterales</taxon>
        <taxon>Caulobacteraceae</taxon>
        <taxon>Phenylobacterium</taxon>
    </lineage>
</organism>
<dbReference type="GO" id="GO:0004222">
    <property type="term" value="F:metalloendopeptidase activity"/>
    <property type="evidence" value="ECO:0007669"/>
    <property type="project" value="InterPro"/>
</dbReference>
<dbReference type="Proteomes" id="UP000249254">
    <property type="component" value="Unassembled WGS sequence"/>
</dbReference>
<keyword evidence="5" id="KW-0862">Zinc</keyword>
<comment type="cofactor">
    <cofactor evidence="1">
        <name>Zn(2+)</name>
        <dbReference type="ChEBI" id="CHEBI:29105"/>
    </cofactor>
</comment>
<keyword evidence="9" id="KW-1185">Reference proteome</keyword>
<evidence type="ECO:0000313" key="8">
    <source>
        <dbReference type="EMBL" id="RAK55480.1"/>
    </source>
</evidence>
<dbReference type="GO" id="GO:0046872">
    <property type="term" value="F:metal ion binding"/>
    <property type="evidence" value="ECO:0007669"/>
    <property type="project" value="UniProtKB-KW"/>
</dbReference>
<dbReference type="GO" id="GO:0016020">
    <property type="term" value="C:membrane"/>
    <property type="evidence" value="ECO:0007669"/>
    <property type="project" value="TreeGrafter"/>
</dbReference>
<evidence type="ECO:0000256" key="4">
    <source>
        <dbReference type="ARBA" id="ARBA00022801"/>
    </source>
</evidence>
<dbReference type="PANTHER" id="PTHR22726:SF1">
    <property type="entry name" value="METALLOENDOPEPTIDASE OMA1, MITOCHONDRIAL"/>
    <property type="match status" value="1"/>
</dbReference>
<evidence type="ECO:0000313" key="9">
    <source>
        <dbReference type="Proteomes" id="UP000249254"/>
    </source>
</evidence>
<gene>
    <name evidence="8" type="ORF">DJ017_13630</name>
</gene>
<keyword evidence="4" id="KW-0378">Hydrolase</keyword>
<proteinExistence type="predicted"/>
<name>A0A328AKW9_9CAUL</name>
<dbReference type="Pfam" id="PF14559">
    <property type="entry name" value="TPR_19"/>
    <property type="match status" value="1"/>
</dbReference>
<feature type="domain" description="Peptidase M48" evidence="7">
    <location>
        <begin position="48"/>
        <end position="240"/>
    </location>
</feature>
<protein>
    <submittedName>
        <fullName evidence="8">M48 family peptidase</fullName>
    </submittedName>
</protein>
<dbReference type="Pfam" id="PF01435">
    <property type="entry name" value="Peptidase_M48"/>
    <property type="match status" value="1"/>
</dbReference>
<dbReference type="Gene3D" id="3.30.2010.10">
    <property type="entry name" value="Metalloproteases ('zincins'), catalytic domain"/>
    <property type="match status" value="1"/>
</dbReference>
<dbReference type="GO" id="GO:0051603">
    <property type="term" value="P:proteolysis involved in protein catabolic process"/>
    <property type="evidence" value="ECO:0007669"/>
    <property type="project" value="TreeGrafter"/>
</dbReference>
<evidence type="ECO:0000256" key="6">
    <source>
        <dbReference type="ARBA" id="ARBA00023049"/>
    </source>
</evidence>